<evidence type="ECO:0000256" key="5">
    <source>
        <dbReference type="ARBA" id="ARBA00022692"/>
    </source>
</evidence>
<evidence type="ECO:0000313" key="11">
    <source>
        <dbReference type="EMBL" id="KAJ8938239.1"/>
    </source>
</evidence>
<feature type="domain" description="Major facilitator superfamily (MFS) profile" evidence="10">
    <location>
        <begin position="1"/>
        <end position="412"/>
    </location>
</feature>
<dbReference type="InterPro" id="IPR036259">
    <property type="entry name" value="MFS_trans_sf"/>
</dbReference>
<evidence type="ECO:0000256" key="4">
    <source>
        <dbReference type="ARBA" id="ARBA00022597"/>
    </source>
</evidence>
<protein>
    <recommendedName>
        <fullName evidence="10">Major facilitator superfamily (MFS) profile domain-containing protein</fullName>
    </recommendedName>
</protein>
<proteinExistence type="predicted"/>
<dbReference type="EMBL" id="JANEYF010003213">
    <property type="protein sequence ID" value="KAJ8938239.1"/>
    <property type="molecule type" value="Genomic_DNA"/>
</dbReference>
<dbReference type="FunFam" id="1.20.1250.20:FF:000218">
    <property type="entry name" value="facilitated trehalose transporter Tret1"/>
    <property type="match status" value="1"/>
</dbReference>
<dbReference type="PANTHER" id="PTHR48021">
    <property type="match status" value="1"/>
</dbReference>
<comment type="subcellular location">
    <subcellularLocation>
        <location evidence="1">Cell membrane</location>
        <topology evidence="1">Multi-pass membrane protein</topology>
    </subcellularLocation>
</comment>
<evidence type="ECO:0000256" key="6">
    <source>
        <dbReference type="ARBA" id="ARBA00022989"/>
    </source>
</evidence>
<feature type="transmembrane region" description="Helical" evidence="9">
    <location>
        <begin position="114"/>
        <end position="137"/>
    </location>
</feature>
<dbReference type="GO" id="GO:0005886">
    <property type="term" value="C:plasma membrane"/>
    <property type="evidence" value="ECO:0007669"/>
    <property type="project" value="UniProtKB-SubCell"/>
</dbReference>
<dbReference type="SUPFAM" id="SSF103473">
    <property type="entry name" value="MFS general substrate transporter"/>
    <property type="match status" value="1"/>
</dbReference>
<reference evidence="11" key="1">
    <citation type="journal article" date="2023" name="Insect Mol. Biol.">
        <title>Genome sequencing provides insights into the evolution of gene families encoding plant cell wall-degrading enzymes in longhorned beetles.</title>
        <authorList>
            <person name="Shin N.R."/>
            <person name="Okamura Y."/>
            <person name="Kirsch R."/>
            <person name="Pauchet Y."/>
        </authorList>
    </citation>
    <scope>NUCLEOTIDE SEQUENCE</scope>
    <source>
        <strain evidence="11">RBIC_L_NR</strain>
    </source>
</reference>
<evidence type="ECO:0000259" key="10">
    <source>
        <dbReference type="PROSITE" id="PS50850"/>
    </source>
</evidence>
<comment type="caution">
    <text evidence="11">The sequence shown here is derived from an EMBL/GenBank/DDBJ whole genome shotgun (WGS) entry which is preliminary data.</text>
</comment>
<dbReference type="InterPro" id="IPR003663">
    <property type="entry name" value="Sugar/inositol_transpt"/>
</dbReference>
<dbReference type="InterPro" id="IPR005828">
    <property type="entry name" value="MFS_sugar_transport-like"/>
</dbReference>
<keyword evidence="4" id="KW-0762">Sugar transport</keyword>
<feature type="transmembrane region" description="Helical" evidence="9">
    <location>
        <begin position="80"/>
        <end position="102"/>
    </location>
</feature>
<feature type="transmembrane region" description="Helical" evidence="9">
    <location>
        <begin position="29"/>
        <end position="48"/>
    </location>
</feature>
<name>A0AAV8XHF9_9CUCU</name>
<feature type="transmembrane region" description="Helical" evidence="9">
    <location>
        <begin position="57"/>
        <end position="74"/>
    </location>
</feature>
<dbReference type="InterPro" id="IPR020846">
    <property type="entry name" value="MFS_dom"/>
</dbReference>
<dbReference type="PROSITE" id="PS50850">
    <property type="entry name" value="MFS"/>
    <property type="match status" value="1"/>
</dbReference>
<evidence type="ECO:0000256" key="1">
    <source>
        <dbReference type="ARBA" id="ARBA00004651"/>
    </source>
</evidence>
<evidence type="ECO:0000256" key="2">
    <source>
        <dbReference type="ARBA" id="ARBA00022448"/>
    </source>
</evidence>
<dbReference type="AlphaFoldDB" id="A0AAV8XHF9"/>
<keyword evidence="6 9" id="KW-1133">Transmembrane helix</keyword>
<evidence type="ECO:0000313" key="12">
    <source>
        <dbReference type="Proteomes" id="UP001162156"/>
    </source>
</evidence>
<dbReference type="PROSITE" id="PS00216">
    <property type="entry name" value="SUGAR_TRANSPORT_1"/>
    <property type="match status" value="1"/>
</dbReference>
<keyword evidence="8" id="KW-0325">Glycoprotein</keyword>
<evidence type="ECO:0000256" key="7">
    <source>
        <dbReference type="ARBA" id="ARBA00023136"/>
    </source>
</evidence>
<evidence type="ECO:0000256" key="9">
    <source>
        <dbReference type="SAM" id="Phobius"/>
    </source>
</evidence>
<feature type="transmembrane region" description="Helical" evidence="9">
    <location>
        <begin position="322"/>
        <end position="346"/>
    </location>
</feature>
<keyword evidence="12" id="KW-1185">Reference proteome</keyword>
<dbReference type="PANTHER" id="PTHR48021:SF46">
    <property type="entry name" value="MAJOR FACILITATOR SUPERFAMILY (MFS) PROFILE DOMAIN-CONTAINING PROTEIN"/>
    <property type="match status" value="1"/>
</dbReference>
<feature type="transmembrane region" description="Helical" evidence="9">
    <location>
        <begin position="261"/>
        <end position="281"/>
    </location>
</feature>
<dbReference type="InterPro" id="IPR050549">
    <property type="entry name" value="MFS_Trehalose_Transporter"/>
</dbReference>
<keyword evidence="2" id="KW-0813">Transport</keyword>
<keyword evidence="5 9" id="KW-0812">Transmembrane</keyword>
<evidence type="ECO:0000256" key="3">
    <source>
        <dbReference type="ARBA" id="ARBA00022475"/>
    </source>
</evidence>
<feature type="transmembrane region" description="Helical" evidence="9">
    <location>
        <begin position="390"/>
        <end position="408"/>
    </location>
</feature>
<dbReference type="Proteomes" id="UP001162156">
    <property type="component" value="Unassembled WGS sequence"/>
</dbReference>
<accession>A0AAV8XHF9</accession>
<feature type="transmembrane region" description="Helical" evidence="9">
    <location>
        <begin position="358"/>
        <end position="378"/>
    </location>
</feature>
<gene>
    <name evidence="11" type="ORF">NQ314_011568</name>
</gene>
<dbReference type="Pfam" id="PF00083">
    <property type="entry name" value="Sugar_tr"/>
    <property type="match status" value="1"/>
</dbReference>
<feature type="transmembrane region" description="Helical" evidence="9">
    <location>
        <begin position="288"/>
        <end position="310"/>
    </location>
</feature>
<evidence type="ECO:0000256" key="8">
    <source>
        <dbReference type="ARBA" id="ARBA00023180"/>
    </source>
</evidence>
<keyword evidence="7 9" id="KW-0472">Membrane</keyword>
<keyword evidence="3" id="KW-1003">Cell membrane</keyword>
<dbReference type="GO" id="GO:0022857">
    <property type="term" value="F:transmembrane transporter activity"/>
    <property type="evidence" value="ECO:0007669"/>
    <property type="project" value="InterPro"/>
</dbReference>
<organism evidence="11 12">
    <name type="scientific">Rhamnusium bicolor</name>
    <dbReference type="NCBI Taxonomy" id="1586634"/>
    <lineage>
        <taxon>Eukaryota</taxon>
        <taxon>Metazoa</taxon>
        <taxon>Ecdysozoa</taxon>
        <taxon>Arthropoda</taxon>
        <taxon>Hexapoda</taxon>
        <taxon>Insecta</taxon>
        <taxon>Pterygota</taxon>
        <taxon>Neoptera</taxon>
        <taxon>Endopterygota</taxon>
        <taxon>Coleoptera</taxon>
        <taxon>Polyphaga</taxon>
        <taxon>Cucujiformia</taxon>
        <taxon>Chrysomeloidea</taxon>
        <taxon>Cerambycidae</taxon>
        <taxon>Lepturinae</taxon>
        <taxon>Rhagiini</taxon>
        <taxon>Rhamnusium</taxon>
    </lineage>
</organism>
<feature type="transmembrane region" description="Helical" evidence="9">
    <location>
        <begin position="223"/>
        <end position="249"/>
    </location>
</feature>
<dbReference type="Gene3D" id="1.20.1250.20">
    <property type="entry name" value="MFS general substrate transporter like domains"/>
    <property type="match status" value="1"/>
</dbReference>
<dbReference type="InterPro" id="IPR005829">
    <property type="entry name" value="Sugar_transporter_CS"/>
</dbReference>
<sequence>MTVGWTAPMIPYLISEESHIKTTKYEAEWLESALLLGAFCGLPTTIFFTEKIGRKRSLLLASFVVLFAWIAIALGDRMIYIFVARFFCGVAGNMAFVAAPMYVAEIADQKIRGFLSSIIYLMMLLGCLIVYCVGPFLPFYVSPLIGGSFAATELVVFSFMPESPYYLLYKNKPAQAKKSLEYFRCNVDVEKEMKEISDAINRQKTEKGRIQDLFLINSNRKALLIMMGLYIGQNFCGITIVMMNLHLILIEAGSIYMEESMAGILFAVIMLVTASGASLQLDKYGRKLLLVTSAILTAICLFIIAIYFNLKYAGYDILSISWIPIVIVMIYAATFKMGLGLVPIVIAAEVFPAKMKAIGMTLSDAMYVIWGFVSLQVYQWLANYGLHIPFYLFSACSLLLVLFTAFYIPETKGKTLEEIQFILKGHKSSDINSIQHYNT</sequence>
<dbReference type="PRINTS" id="PR00171">
    <property type="entry name" value="SUGRTRNSPORT"/>
</dbReference>